<proteinExistence type="predicted"/>
<dbReference type="AlphaFoldDB" id="A0A0N5CVV4"/>
<dbReference type="Proteomes" id="UP000276776">
    <property type="component" value="Unassembled WGS sequence"/>
</dbReference>
<dbReference type="WBParaSite" id="TCLT_0000445401-mRNA-1">
    <property type="protein sequence ID" value="TCLT_0000445401-mRNA-1"/>
    <property type="gene ID" value="TCLT_0000445401"/>
</dbReference>
<gene>
    <name evidence="1" type="ORF">TCLT_LOCUS4443</name>
</gene>
<name>A0A0N5CVV4_THECL</name>
<reference evidence="3" key="1">
    <citation type="submission" date="2017-02" db="UniProtKB">
        <authorList>
            <consortium name="WormBaseParasite"/>
        </authorList>
    </citation>
    <scope>IDENTIFICATION</scope>
</reference>
<protein>
    <submittedName>
        <fullName evidence="3">Ovule protein</fullName>
    </submittedName>
</protein>
<organism evidence="3">
    <name type="scientific">Thelazia callipaeda</name>
    <name type="common">Oriental eyeworm</name>
    <name type="synonym">Parasitic nematode</name>
    <dbReference type="NCBI Taxonomy" id="103827"/>
    <lineage>
        <taxon>Eukaryota</taxon>
        <taxon>Metazoa</taxon>
        <taxon>Ecdysozoa</taxon>
        <taxon>Nematoda</taxon>
        <taxon>Chromadorea</taxon>
        <taxon>Rhabditida</taxon>
        <taxon>Spirurina</taxon>
        <taxon>Spiruromorpha</taxon>
        <taxon>Thelazioidea</taxon>
        <taxon>Thelaziidae</taxon>
        <taxon>Thelazia</taxon>
    </lineage>
</organism>
<evidence type="ECO:0000313" key="1">
    <source>
        <dbReference type="EMBL" id="VDN01557.1"/>
    </source>
</evidence>
<reference evidence="1 2" key="2">
    <citation type="submission" date="2018-11" db="EMBL/GenBank/DDBJ databases">
        <authorList>
            <consortium name="Pathogen Informatics"/>
        </authorList>
    </citation>
    <scope>NUCLEOTIDE SEQUENCE [LARGE SCALE GENOMIC DNA]</scope>
</reference>
<sequence length="66" mass="7572">MKERQENIKGDGVRKMEVKKNKADNAHVYFTQSKSESSAGERRVCKYRQEVQVMGSSVKITKQVPL</sequence>
<keyword evidence="2" id="KW-1185">Reference proteome</keyword>
<dbReference type="EMBL" id="UYYF01004289">
    <property type="protein sequence ID" value="VDN01557.1"/>
    <property type="molecule type" value="Genomic_DNA"/>
</dbReference>
<evidence type="ECO:0000313" key="3">
    <source>
        <dbReference type="WBParaSite" id="TCLT_0000445401-mRNA-1"/>
    </source>
</evidence>
<evidence type="ECO:0000313" key="2">
    <source>
        <dbReference type="Proteomes" id="UP000276776"/>
    </source>
</evidence>
<accession>A0A0N5CVV4</accession>